<protein>
    <submittedName>
        <fullName evidence="1">Uncharacterized protein</fullName>
    </submittedName>
</protein>
<dbReference type="AlphaFoldDB" id="A0A853G162"/>
<reference evidence="1 2" key="1">
    <citation type="submission" date="2020-07" db="EMBL/GenBank/DDBJ databases">
        <title>Taxonomic revisions and descriptions of new bacterial species based on genomic comparisons in the high-G+C-content subgroup of the family Alcaligenaceae.</title>
        <authorList>
            <person name="Szabo A."/>
            <person name="Felfoldi T."/>
        </authorList>
    </citation>
    <scope>NUCLEOTIDE SEQUENCE [LARGE SCALE GENOMIC DNA]</scope>
    <source>
        <strain evidence="1 2">LMG 24012</strain>
    </source>
</reference>
<keyword evidence="2" id="KW-1185">Reference proteome</keyword>
<evidence type="ECO:0000313" key="2">
    <source>
        <dbReference type="Proteomes" id="UP000559809"/>
    </source>
</evidence>
<dbReference type="Proteomes" id="UP000559809">
    <property type="component" value="Unassembled WGS sequence"/>
</dbReference>
<name>A0A853G162_9BURK</name>
<evidence type="ECO:0000313" key="1">
    <source>
        <dbReference type="EMBL" id="NYT49622.1"/>
    </source>
</evidence>
<accession>A0A853G162</accession>
<organism evidence="1 2">
    <name type="scientific">Parapusillimonas granuli</name>
    <dbReference type="NCBI Taxonomy" id="380911"/>
    <lineage>
        <taxon>Bacteria</taxon>
        <taxon>Pseudomonadati</taxon>
        <taxon>Pseudomonadota</taxon>
        <taxon>Betaproteobacteria</taxon>
        <taxon>Burkholderiales</taxon>
        <taxon>Alcaligenaceae</taxon>
        <taxon>Parapusillimonas</taxon>
    </lineage>
</organism>
<dbReference type="EMBL" id="JACCEM010000005">
    <property type="protein sequence ID" value="NYT49622.1"/>
    <property type="molecule type" value="Genomic_DNA"/>
</dbReference>
<proteinExistence type="predicted"/>
<dbReference type="RefSeq" id="WP_180154940.1">
    <property type="nucleotide sequence ID" value="NZ_JACCEM010000005.1"/>
</dbReference>
<sequence>MRTLLIAKTKDKELLYGHSILWELSGLDYVVNKWKKCSLGDISIYFKDLPTEDEVDAALKNGAFDLAPDLDVQIPLDLPESENLFIEKSYEEENFNPLSDLCCSATVRFSELSPDSAGMTDIPRRYNAAFERIRDDFHIDILKMPHLLGSFTVFRPTRIEENFKGFQSDDAAGSYSAPLTFPNKRGRIFCARYLEPEADRC</sequence>
<comment type="caution">
    <text evidence="1">The sequence shown here is derived from an EMBL/GenBank/DDBJ whole genome shotgun (WGS) entry which is preliminary data.</text>
</comment>
<gene>
    <name evidence="1" type="ORF">H0A72_09930</name>
</gene>